<keyword evidence="2" id="KW-1185">Reference proteome</keyword>
<evidence type="ECO:0008006" key="3">
    <source>
        <dbReference type="Google" id="ProtNLM"/>
    </source>
</evidence>
<dbReference type="EMBL" id="MU069886">
    <property type="protein sequence ID" value="KAF5832262.1"/>
    <property type="molecule type" value="Genomic_DNA"/>
</dbReference>
<gene>
    <name evidence="1" type="ORF">DUNSADRAFT_11934</name>
</gene>
<evidence type="ECO:0000313" key="1">
    <source>
        <dbReference type="EMBL" id="KAF5832262.1"/>
    </source>
</evidence>
<reference evidence="1" key="1">
    <citation type="submission" date="2017-08" db="EMBL/GenBank/DDBJ databases">
        <authorList>
            <person name="Polle J.E."/>
            <person name="Barry K."/>
            <person name="Cushman J."/>
            <person name="Schmutz J."/>
            <person name="Tran D."/>
            <person name="Hathwaick L.T."/>
            <person name="Yim W.C."/>
            <person name="Jenkins J."/>
            <person name="Mckie-Krisberg Z.M."/>
            <person name="Prochnik S."/>
            <person name="Lindquist E."/>
            <person name="Dockter R.B."/>
            <person name="Adam C."/>
            <person name="Molina H."/>
            <person name="Bunkerborg J."/>
            <person name="Jin E."/>
            <person name="Buchheim M."/>
            <person name="Magnuson J."/>
        </authorList>
    </citation>
    <scope>NUCLEOTIDE SEQUENCE</scope>
    <source>
        <strain evidence="1">CCAP 19/18</strain>
    </source>
</reference>
<name>A0ABQ7GCC6_DUNSA</name>
<dbReference type="Proteomes" id="UP000815325">
    <property type="component" value="Unassembled WGS sequence"/>
</dbReference>
<comment type="caution">
    <text evidence="1">The sequence shown here is derived from an EMBL/GenBank/DDBJ whole genome shotgun (WGS) entry which is preliminary data.</text>
</comment>
<protein>
    <recommendedName>
        <fullName evidence="3">Encoded protein</fullName>
    </recommendedName>
</protein>
<accession>A0ABQ7GCC6</accession>
<organism evidence="1 2">
    <name type="scientific">Dunaliella salina</name>
    <name type="common">Green alga</name>
    <name type="synonym">Protococcus salinus</name>
    <dbReference type="NCBI Taxonomy" id="3046"/>
    <lineage>
        <taxon>Eukaryota</taxon>
        <taxon>Viridiplantae</taxon>
        <taxon>Chlorophyta</taxon>
        <taxon>core chlorophytes</taxon>
        <taxon>Chlorophyceae</taxon>
        <taxon>CS clade</taxon>
        <taxon>Chlamydomonadales</taxon>
        <taxon>Dunaliellaceae</taxon>
        <taxon>Dunaliella</taxon>
    </lineage>
</organism>
<sequence>MCNNLFSVHSSSGDLASMHVVTQLATAIEPEDPQLWDSRLRASLKVQDCADAEEALRRFSMLPRGVQLAYAHANYVPSIRLRIDQVRGLLSQNGR</sequence>
<proteinExistence type="predicted"/>
<evidence type="ECO:0000313" key="2">
    <source>
        <dbReference type="Proteomes" id="UP000815325"/>
    </source>
</evidence>